<keyword evidence="4 7" id="KW-0812">Transmembrane</keyword>
<evidence type="ECO:0000256" key="4">
    <source>
        <dbReference type="ARBA" id="ARBA00022692"/>
    </source>
</evidence>
<keyword evidence="5 8" id="KW-1133">Transmembrane helix</keyword>
<organism evidence="9 10">
    <name type="scientific">Allochromatium tepidum</name>
    <dbReference type="NCBI Taxonomy" id="553982"/>
    <lineage>
        <taxon>Bacteria</taxon>
        <taxon>Pseudomonadati</taxon>
        <taxon>Pseudomonadota</taxon>
        <taxon>Gammaproteobacteria</taxon>
        <taxon>Chromatiales</taxon>
        <taxon>Chromatiaceae</taxon>
        <taxon>Allochromatium</taxon>
    </lineage>
</organism>
<dbReference type="EMBL" id="AP024563">
    <property type="protein sequence ID" value="BCU08018.1"/>
    <property type="molecule type" value="Genomic_DNA"/>
</dbReference>
<keyword evidence="3" id="KW-1003">Cell membrane</keyword>
<keyword evidence="7" id="KW-0813">Transport</keyword>
<protein>
    <submittedName>
        <fullName evidence="9">Biopolymer transporter protein ExbD</fullName>
    </submittedName>
</protein>
<keyword evidence="6 8" id="KW-0472">Membrane</keyword>
<evidence type="ECO:0000256" key="2">
    <source>
        <dbReference type="ARBA" id="ARBA00005811"/>
    </source>
</evidence>
<dbReference type="InterPro" id="IPR003400">
    <property type="entry name" value="ExbD"/>
</dbReference>
<name>A0ABM7QQP8_9GAMM</name>
<dbReference type="RefSeq" id="WP_213379060.1">
    <property type="nucleotide sequence ID" value="NZ_AP024563.1"/>
</dbReference>
<evidence type="ECO:0000256" key="6">
    <source>
        <dbReference type="ARBA" id="ARBA00023136"/>
    </source>
</evidence>
<dbReference type="Gene3D" id="3.30.420.270">
    <property type="match status" value="1"/>
</dbReference>
<feature type="transmembrane region" description="Helical" evidence="8">
    <location>
        <begin position="16"/>
        <end position="36"/>
    </location>
</feature>
<evidence type="ECO:0000313" key="9">
    <source>
        <dbReference type="EMBL" id="BCU08018.1"/>
    </source>
</evidence>
<evidence type="ECO:0000256" key="3">
    <source>
        <dbReference type="ARBA" id="ARBA00022475"/>
    </source>
</evidence>
<proteinExistence type="inferred from homology"/>
<comment type="subcellular location">
    <subcellularLocation>
        <location evidence="1">Cell membrane</location>
        <topology evidence="1">Single-pass membrane protein</topology>
    </subcellularLocation>
    <subcellularLocation>
        <location evidence="7">Cell membrane</location>
        <topology evidence="7">Single-pass type II membrane protein</topology>
    </subcellularLocation>
</comment>
<comment type="similarity">
    <text evidence="2 7">Belongs to the ExbD/TolR family.</text>
</comment>
<reference evidence="9 10" key="1">
    <citation type="submission" date="2021-04" db="EMBL/GenBank/DDBJ databases">
        <title>Complete genome sequencing of Allochromatium tepidum strain NZ.</title>
        <authorList>
            <person name="Tsukatani Y."/>
            <person name="Mori H."/>
        </authorList>
    </citation>
    <scope>NUCLEOTIDE SEQUENCE [LARGE SCALE GENOMIC DNA]</scope>
    <source>
        <strain evidence="9 10">NZ</strain>
    </source>
</reference>
<keyword evidence="10" id="KW-1185">Reference proteome</keyword>
<evidence type="ECO:0000256" key="5">
    <source>
        <dbReference type="ARBA" id="ARBA00022989"/>
    </source>
</evidence>
<dbReference type="PANTHER" id="PTHR30558">
    <property type="entry name" value="EXBD MEMBRANE COMPONENT OF PMF-DRIVEN MACROMOLECULE IMPORT SYSTEM"/>
    <property type="match status" value="1"/>
</dbReference>
<gene>
    <name evidence="9" type="ORF">Atep_26950</name>
</gene>
<sequence>MKLRRPNRRPPDDGRLIPLINVIFLMLIFFMLMGRLTPPEPLDVTPPAANAGRKPDEARLLLLIDAEGRMALDDRRIGADALAETIAALADPASRSVTIKADARLDAGSLREVLTLLRETGIARVDLMTVGRR</sequence>
<evidence type="ECO:0000256" key="1">
    <source>
        <dbReference type="ARBA" id="ARBA00004162"/>
    </source>
</evidence>
<evidence type="ECO:0000256" key="8">
    <source>
        <dbReference type="SAM" id="Phobius"/>
    </source>
</evidence>
<evidence type="ECO:0000256" key="7">
    <source>
        <dbReference type="RuleBase" id="RU003879"/>
    </source>
</evidence>
<dbReference type="Proteomes" id="UP000680679">
    <property type="component" value="Chromosome"/>
</dbReference>
<keyword evidence="7" id="KW-0653">Protein transport</keyword>
<dbReference type="Pfam" id="PF02472">
    <property type="entry name" value="ExbD"/>
    <property type="match status" value="1"/>
</dbReference>
<evidence type="ECO:0000313" key="10">
    <source>
        <dbReference type="Proteomes" id="UP000680679"/>
    </source>
</evidence>
<accession>A0ABM7QQP8</accession>